<dbReference type="InterPro" id="IPR013762">
    <property type="entry name" value="Integrase-like_cat_sf"/>
</dbReference>
<dbReference type="GO" id="GO:0003677">
    <property type="term" value="F:DNA binding"/>
    <property type="evidence" value="ECO:0007669"/>
    <property type="project" value="InterPro"/>
</dbReference>
<dbReference type="RefSeq" id="WP_350340665.1">
    <property type="nucleotide sequence ID" value="NZ_JAEKNQ010000005.1"/>
</dbReference>
<evidence type="ECO:0000256" key="1">
    <source>
        <dbReference type="ARBA" id="ARBA00023172"/>
    </source>
</evidence>
<sequence>MSRIFLSRQRALGDYQPLSRNALTHLLERLGETAQVGRPVHPHLLRHTFATRAAARGVDPLMLADQLGHTTLTMVRRYIQLSGQQQAGRWDRIWHDW</sequence>
<reference evidence="3 4" key="1">
    <citation type="submission" date="2020-10" db="EMBL/GenBank/DDBJ databases">
        <title>Ca. Dormibacterota MAGs.</title>
        <authorList>
            <person name="Montgomery K."/>
        </authorList>
    </citation>
    <scope>NUCLEOTIDE SEQUENCE [LARGE SCALE GENOMIC DNA]</scope>
    <source>
        <strain evidence="3">SC8811_S16_3</strain>
    </source>
</reference>
<accession>A0A934KGH0</accession>
<proteinExistence type="predicted"/>
<organism evidence="3 4">
    <name type="scientific">Candidatus Dormiibacter inghamiae</name>
    <dbReference type="NCBI Taxonomy" id="3127013"/>
    <lineage>
        <taxon>Bacteria</taxon>
        <taxon>Bacillati</taxon>
        <taxon>Candidatus Dormiibacterota</taxon>
        <taxon>Candidatus Dormibacteria</taxon>
        <taxon>Candidatus Dormibacterales</taxon>
        <taxon>Candidatus Dormibacteraceae</taxon>
        <taxon>Candidatus Dormiibacter</taxon>
    </lineage>
</organism>
<gene>
    <name evidence="3" type="ORF">JF888_00540</name>
</gene>
<dbReference type="SUPFAM" id="SSF56349">
    <property type="entry name" value="DNA breaking-rejoining enzymes"/>
    <property type="match status" value="1"/>
</dbReference>
<dbReference type="Proteomes" id="UP000620075">
    <property type="component" value="Unassembled WGS sequence"/>
</dbReference>
<dbReference type="AlphaFoldDB" id="A0A934KGH0"/>
<dbReference type="InterPro" id="IPR011010">
    <property type="entry name" value="DNA_brk_join_enz"/>
</dbReference>
<evidence type="ECO:0000259" key="2">
    <source>
        <dbReference type="PROSITE" id="PS51898"/>
    </source>
</evidence>
<dbReference type="EMBL" id="JAEKNQ010000005">
    <property type="protein sequence ID" value="MBJ7601680.1"/>
    <property type="molecule type" value="Genomic_DNA"/>
</dbReference>
<protein>
    <submittedName>
        <fullName evidence="3">Site-specific integrase</fullName>
    </submittedName>
</protein>
<dbReference type="InterPro" id="IPR002104">
    <property type="entry name" value="Integrase_catalytic"/>
</dbReference>
<evidence type="ECO:0000313" key="3">
    <source>
        <dbReference type="EMBL" id="MBJ7601680.1"/>
    </source>
</evidence>
<dbReference type="Gene3D" id="1.10.443.10">
    <property type="entry name" value="Intergrase catalytic core"/>
    <property type="match status" value="1"/>
</dbReference>
<dbReference type="PROSITE" id="PS51898">
    <property type="entry name" value="TYR_RECOMBINASE"/>
    <property type="match status" value="1"/>
</dbReference>
<comment type="caution">
    <text evidence="3">The sequence shown here is derived from an EMBL/GenBank/DDBJ whole genome shotgun (WGS) entry which is preliminary data.</text>
</comment>
<name>A0A934KGH0_9BACT</name>
<dbReference type="CDD" id="cd00397">
    <property type="entry name" value="DNA_BRE_C"/>
    <property type="match status" value="1"/>
</dbReference>
<dbReference type="Pfam" id="PF00589">
    <property type="entry name" value="Phage_integrase"/>
    <property type="match status" value="1"/>
</dbReference>
<keyword evidence="1" id="KW-0233">DNA recombination</keyword>
<evidence type="ECO:0000313" key="4">
    <source>
        <dbReference type="Proteomes" id="UP000620075"/>
    </source>
</evidence>
<feature type="domain" description="Tyr recombinase" evidence="2">
    <location>
        <begin position="1"/>
        <end position="91"/>
    </location>
</feature>
<dbReference type="GO" id="GO:0006310">
    <property type="term" value="P:DNA recombination"/>
    <property type="evidence" value="ECO:0007669"/>
    <property type="project" value="UniProtKB-KW"/>
</dbReference>
<dbReference type="GO" id="GO:0015074">
    <property type="term" value="P:DNA integration"/>
    <property type="evidence" value="ECO:0007669"/>
    <property type="project" value="InterPro"/>
</dbReference>